<dbReference type="STRING" id="1313304.CALK_1962"/>
<dbReference type="EMBL" id="ASJR01000018">
    <property type="protein sequence ID" value="ERP31163.1"/>
    <property type="molecule type" value="Genomic_DNA"/>
</dbReference>
<sequence>MMLQLIMNAGKSGAEQAALDAARDCTLPCTTIAPHDSEKLALPYEKKRELHIRHSDGTIFFIHLPLSERTRRPIELCKIHGRPHTILPVGRVNLRFAVNEIRTLILKHKIEHLHVSGAQQSESPETYPFVYSVMGEVIDKNLVDSMQGSRPFLF</sequence>
<dbReference type="Pfam" id="PF12694">
    <property type="entry name" value="cpYpsA"/>
    <property type="match status" value="1"/>
</dbReference>
<dbReference type="Gene3D" id="3.40.50.450">
    <property type="match status" value="1"/>
</dbReference>
<protein>
    <recommendedName>
        <fullName evidence="3">Molybdenum cofactor carrier</fullName>
    </recommendedName>
</protein>
<reference evidence="1 2" key="1">
    <citation type="journal article" date="2013" name="Environ. Microbiol.">
        <title>Genome analysis of Chitinivibrio alkaliphilus gen. nov., sp. nov., a novel extremely haloalkaliphilic anaerobic chitinolytic bacterium from the candidate phylum Termite Group 3.</title>
        <authorList>
            <person name="Sorokin D.Y."/>
            <person name="Gumerov V.M."/>
            <person name="Rakitin A.L."/>
            <person name="Beletsky A.V."/>
            <person name="Damste J.S."/>
            <person name="Muyzer G."/>
            <person name="Mardanov A.V."/>
            <person name="Ravin N.V."/>
        </authorList>
    </citation>
    <scope>NUCLEOTIDE SEQUENCE [LARGE SCALE GENOMIC DNA]</scope>
    <source>
        <strain evidence="1 2">ACht1</strain>
    </source>
</reference>
<keyword evidence="2" id="KW-1185">Reference proteome</keyword>
<proteinExistence type="predicted"/>
<accession>U7D5D8</accession>
<organism evidence="1 2">
    <name type="scientific">Chitinivibrio alkaliphilus ACht1</name>
    <dbReference type="NCBI Taxonomy" id="1313304"/>
    <lineage>
        <taxon>Bacteria</taxon>
        <taxon>Pseudomonadati</taxon>
        <taxon>Fibrobacterota</taxon>
        <taxon>Chitinivibrionia</taxon>
        <taxon>Chitinivibrionales</taxon>
        <taxon>Chitinivibrionaceae</taxon>
        <taxon>Chitinivibrio</taxon>
    </lineage>
</organism>
<evidence type="ECO:0000313" key="2">
    <source>
        <dbReference type="Proteomes" id="UP000017148"/>
    </source>
</evidence>
<dbReference type="RefSeq" id="WP_022637382.1">
    <property type="nucleotide sequence ID" value="NZ_ASJR01000018.1"/>
</dbReference>
<evidence type="ECO:0000313" key="1">
    <source>
        <dbReference type="EMBL" id="ERP31163.1"/>
    </source>
</evidence>
<dbReference type="OrthoDB" id="283616at2"/>
<dbReference type="Proteomes" id="UP000017148">
    <property type="component" value="Unassembled WGS sequence"/>
</dbReference>
<dbReference type="InterPro" id="IPR024755">
    <property type="entry name" value="cpYpsA"/>
</dbReference>
<dbReference type="AlphaFoldDB" id="U7D5D8"/>
<evidence type="ECO:0008006" key="3">
    <source>
        <dbReference type="Google" id="ProtNLM"/>
    </source>
</evidence>
<gene>
    <name evidence="1" type="ORF">CALK_1962</name>
</gene>
<name>U7D5D8_9BACT</name>
<comment type="caution">
    <text evidence="1">The sequence shown here is derived from an EMBL/GenBank/DDBJ whole genome shotgun (WGS) entry which is preliminary data.</text>
</comment>